<name>A0ABT7NKG7_9SPHI</name>
<dbReference type="EMBL" id="JACAGK010000010">
    <property type="protein sequence ID" value="MDM1047661.1"/>
    <property type="molecule type" value="Genomic_DNA"/>
</dbReference>
<evidence type="ECO:0000256" key="2">
    <source>
        <dbReference type="ARBA" id="ARBA00023002"/>
    </source>
</evidence>
<reference evidence="3" key="2">
    <citation type="journal article" date="2022" name="Sci. Total Environ.">
        <title>Prevalence, transmission, and molecular epidemiology of tet(X)-positive bacteria among humans, animals, and environmental niches in China: An epidemiological, and genomic-based study.</title>
        <authorList>
            <person name="Dong N."/>
            <person name="Zeng Y."/>
            <person name="Cai C."/>
            <person name="Sun C."/>
            <person name="Lu J."/>
            <person name="Liu C."/>
            <person name="Zhou H."/>
            <person name="Sun Q."/>
            <person name="Shu L."/>
            <person name="Wang H."/>
            <person name="Wang Y."/>
            <person name="Wang S."/>
            <person name="Wu C."/>
            <person name="Chan E.W."/>
            <person name="Chen G."/>
            <person name="Shen Z."/>
            <person name="Chen S."/>
            <person name="Zhang R."/>
        </authorList>
    </citation>
    <scope>NUCLEOTIDE SEQUENCE</scope>
    <source>
        <strain evidence="3">R1692</strain>
    </source>
</reference>
<comment type="caution">
    <text evidence="3">The sequence shown here is derived from an EMBL/GenBank/DDBJ whole genome shotgun (WGS) entry which is preliminary data.</text>
</comment>
<reference evidence="3" key="1">
    <citation type="submission" date="2020-06" db="EMBL/GenBank/DDBJ databases">
        <authorList>
            <person name="Dong N."/>
        </authorList>
    </citation>
    <scope>NUCLEOTIDE SEQUENCE</scope>
    <source>
        <strain evidence="3">R1692</strain>
    </source>
</reference>
<evidence type="ECO:0000313" key="4">
    <source>
        <dbReference type="Proteomes" id="UP001170954"/>
    </source>
</evidence>
<evidence type="ECO:0000313" key="3">
    <source>
        <dbReference type="EMBL" id="MDM1047661.1"/>
    </source>
</evidence>
<dbReference type="Gene3D" id="3.40.50.720">
    <property type="entry name" value="NAD(P)-binding Rossmann-like Domain"/>
    <property type="match status" value="1"/>
</dbReference>
<sequence length="258" mass="27617">MGIIGDGLDLIQDLSGQKVLIFGGTGSVGEGILRSYLKTNAEIIIPSRSEKSRDNLLSILGAVGDTDRLSFVIGDYTSFDSAETIAKEITEQYGAIDHVIACIGGWWTGGPLWTVSEKDWNDQFVGLATGHAALAKALIPRLERTGSYQIISGGSGTHAVAGSSIVSMQHASLIMMAEVLGLEAGDKKRVFAFVLGVVDSRNRPAHRPYWISAEQVGMVSSILAKQERIASRIIELKDKAALPGVLESLGWFAVFTIL</sequence>
<dbReference type="PANTHER" id="PTHR43669:SF3">
    <property type="entry name" value="ALCOHOL DEHYDROGENASE, PUTATIVE (AFU_ORTHOLOGUE AFUA_3G03445)-RELATED"/>
    <property type="match status" value="1"/>
</dbReference>
<dbReference type="SUPFAM" id="SSF51735">
    <property type="entry name" value="NAD(P)-binding Rossmann-fold domains"/>
    <property type="match status" value="1"/>
</dbReference>
<evidence type="ECO:0000256" key="1">
    <source>
        <dbReference type="ARBA" id="ARBA00006484"/>
    </source>
</evidence>
<protein>
    <submittedName>
        <fullName evidence="3">SDR family oxidoreductase</fullName>
    </submittedName>
</protein>
<gene>
    <name evidence="3" type="ORF">HX018_05315</name>
</gene>
<dbReference type="RefSeq" id="WP_149526505.1">
    <property type="nucleotide sequence ID" value="NZ_CP030848.1"/>
</dbReference>
<proteinExistence type="inferred from homology"/>
<keyword evidence="2" id="KW-0560">Oxidoreductase</keyword>
<organism evidence="3 4">
    <name type="scientific">Sphingobacterium hotanense</name>
    <dbReference type="NCBI Taxonomy" id="649196"/>
    <lineage>
        <taxon>Bacteria</taxon>
        <taxon>Pseudomonadati</taxon>
        <taxon>Bacteroidota</taxon>
        <taxon>Sphingobacteriia</taxon>
        <taxon>Sphingobacteriales</taxon>
        <taxon>Sphingobacteriaceae</taxon>
        <taxon>Sphingobacterium</taxon>
    </lineage>
</organism>
<dbReference type="Proteomes" id="UP001170954">
    <property type="component" value="Unassembled WGS sequence"/>
</dbReference>
<accession>A0ABT7NKG7</accession>
<dbReference type="Pfam" id="PF13561">
    <property type="entry name" value="adh_short_C2"/>
    <property type="match status" value="1"/>
</dbReference>
<dbReference type="PANTHER" id="PTHR43669">
    <property type="entry name" value="5-KETO-D-GLUCONATE 5-REDUCTASE"/>
    <property type="match status" value="1"/>
</dbReference>
<dbReference type="InterPro" id="IPR036291">
    <property type="entry name" value="NAD(P)-bd_dom_sf"/>
</dbReference>
<comment type="similarity">
    <text evidence="1">Belongs to the short-chain dehydrogenases/reductases (SDR) family.</text>
</comment>
<keyword evidence="4" id="KW-1185">Reference proteome</keyword>
<dbReference type="InterPro" id="IPR002347">
    <property type="entry name" value="SDR_fam"/>
</dbReference>